<dbReference type="PANTHER" id="PTHR34512:SF30">
    <property type="entry name" value="OUTER MEMBRANE PROTEIN ASSEMBLY FACTOR BAMB"/>
    <property type="match status" value="1"/>
</dbReference>
<organism evidence="2 3">
    <name type="scientific">Dictyobacter alpinus</name>
    <dbReference type="NCBI Taxonomy" id="2014873"/>
    <lineage>
        <taxon>Bacteria</taxon>
        <taxon>Bacillati</taxon>
        <taxon>Chloroflexota</taxon>
        <taxon>Ktedonobacteria</taxon>
        <taxon>Ktedonobacterales</taxon>
        <taxon>Dictyobacteraceae</taxon>
        <taxon>Dictyobacter</taxon>
    </lineage>
</organism>
<dbReference type="InterPro" id="IPR002372">
    <property type="entry name" value="PQQ_rpt_dom"/>
</dbReference>
<accession>A0A402B558</accession>
<sequence>MKTPFANNNTSTDRGMYIAQGSHIYKASIDEQAIIWRRDIAGLGSSLIVANGMVYVYASQNESMVYALHVSTGREIWSTSVSPYLVEAGIQVSELMAMALIDTILYVLSFQGTITALNATTGILIATYEIPPLQQDIHLGAIELIIANSILYYSSQNNLYALELQNFRQRWRSTLQAPQNFLAHSLDHTSIYAIADLDPEGSYVYAFSAESGRQNWCSNLLPDPIFDAPVCTDDTLYCMGATTIYALNARSGEIQWEHFVGKTAGLKPCIENDMLYLCLAGTYQQESFAQENPLTEQSALLALDRHTGSLHWYRNLNLHATMFHVKQGIFYLYCSTTNKIYAFNGKDGSAQGWLNSPVNQSATNSEAFGFGSSLIVVP</sequence>
<dbReference type="RefSeq" id="WP_126626932.1">
    <property type="nucleotide sequence ID" value="NZ_BIFT01000001.1"/>
</dbReference>
<proteinExistence type="predicted"/>
<dbReference type="Proteomes" id="UP000287171">
    <property type="component" value="Unassembled WGS sequence"/>
</dbReference>
<dbReference type="Gene3D" id="2.130.10.10">
    <property type="entry name" value="YVTN repeat-like/Quinoprotein amine dehydrogenase"/>
    <property type="match status" value="1"/>
</dbReference>
<dbReference type="PANTHER" id="PTHR34512">
    <property type="entry name" value="CELL SURFACE PROTEIN"/>
    <property type="match status" value="1"/>
</dbReference>
<dbReference type="InterPro" id="IPR015943">
    <property type="entry name" value="WD40/YVTN_repeat-like_dom_sf"/>
</dbReference>
<dbReference type="Gene3D" id="2.40.128.630">
    <property type="match status" value="1"/>
</dbReference>
<dbReference type="InterPro" id="IPR018391">
    <property type="entry name" value="PQQ_b-propeller_rpt"/>
</dbReference>
<name>A0A402B558_9CHLR</name>
<dbReference type="AlphaFoldDB" id="A0A402B558"/>
<dbReference type="SMART" id="SM00564">
    <property type="entry name" value="PQQ"/>
    <property type="match status" value="6"/>
</dbReference>
<dbReference type="EMBL" id="BIFT01000001">
    <property type="protein sequence ID" value="GCE26480.1"/>
    <property type="molecule type" value="Genomic_DNA"/>
</dbReference>
<protein>
    <recommendedName>
        <fullName evidence="1">Pyrrolo-quinoline quinone repeat domain-containing protein</fullName>
    </recommendedName>
</protein>
<gene>
    <name evidence="2" type="ORF">KDA_19640</name>
</gene>
<evidence type="ECO:0000259" key="1">
    <source>
        <dbReference type="Pfam" id="PF13360"/>
    </source>
</evidence>
<evidence type="ECO:0000313" key="3">
    <source>
        <dbReference type="Proteomes" id="UP000287171"/>
    </source>
</evidence>
<feature type="domain" description="Pyrrolo-quinoline quinone repeat" evidence="1">
    <location>
        <begin position="20"/>
        <end position="216"/>
    </location>
</feature>
<keyword evidence="3" id="KW-1185">Reference proteome</keyword>
<evidence type="ECO:0000313" key="2">
    <source>
        <dbReference type="EMBL" id="GCE26480.1"/>
    </source>
</evidence>
<dbReference type="SUPFAM" id="SSF50998">
    <property type="entry name" value="Quinoprotein alcohol dehydrogenase-like"/>
    <property type="match status" value="1"/>
</dbReference>
<dbReference type="Pfam" id="PF13360">
    <property type="entry name" value="PQQ_2"/>
    <property type="match status" value="1"/>
</dbReference>
<reference evidence="3" key="1">
    <citation type="submission" date="2018-12" db="EMBL/GenBank/DDBJ databases">
        <title>Tengunoibacter tsumagoiensis gen. nov., sp. nov., Dictyobacter kobayashii sp. nov., D. alpinus sp. nov., and D. joshuensis sp. nov. and description of Dictyobacteraceae fam. nov. within the order Ktedonobacterales isolated from Tengu-no-mugimeshi.</title>
        <authorList>
            <person name="Wang C.M."/>
            <person name="Zheng Y."/>
            <person name="Sakai Y."/>
            <person name="Toyoda A."/>
            <person name="Minakuchi Y."/>
            <person name="Abe K."/>
            <person name="Yokota A."/>
            <person name="Yabe S."/>
        </authorList>
    </citation>
    <scope>NUCLEOTIDE SEQUENCE [LARGE SCALE GENOMIC DNA]</scope>
    <source>
        <strain evidence="3">Uno16</strain>
    </source>
</reference>
<dbReference type="InterPro" id="IPR011047">
    <property type="entry name" value="Quinoprotein_ADH-like_sf"/>
</dbReference>
<comment type="caution">
    <text evidence="2">The sequence shown here is derived from an EMBL/GenBank/DDBJ whole genome shotgun (WGS) entry which is preliminary data.</text>
</comment>
<dbReference type="OrthoDB" id="154131at2"/>